<dbReference type="InterPro" id="IPR039420">
    <property type="entry name" value="WalR-like"/>
</dbReference>
<sequence>MRILVVEDEEGLAETIRRGLAADGHRVETAHDGHRGLELALSGGPYDVVLLDLMLPGLSGYEICARLRAHGDRTPVLMLTARDGEHDEAEGLDRGADDYLTKPFSFVVLGARLRALARRVGTPERTTLQAGDLCLDRESRRCRRGAAEIELTARELAVLGCLMERPGQAVAKQDILDEVWEAPAGIDPNIVEVYVSSLRRKIDAPFGRRSILTVHGTGYRMAADGGAGCTGQGGSGAAGAGGGGAG</sequence>
<evidence type="ECO:0000313" key="11">
    <source>
        <dbReference type="Proteomes" id="UP000325211"/>
    </source>
</evidence>
<dbReference type="Gene3D" id="1.10.10.10">
    <property type="entry name" value="Winged helix-like DNA-binding domain superfamily/Winged helix DNA-binding domain"/>
    <property type="match status" value="1"/>
</dbReference>
<dbReference type="AlphaFoldDB" id="A0A5P2D8U5"/>
<dbReference type="SMART" id="SM00448">
    <property type="entry name" value="REC"/>
    <property type="match status" value="1"/>
</dbReference>
<dbReference type="Proteomes" id="UP000325211">
    <property type="component" value="Chromosome"/>
</dbReference>
<dbReference type="GO" id="GO:0006355">
    <property type="term" value="P:regulation of DNA-templated transcription"/>
    <property type="evidence" value="ECO:0007669"/>
    <property type="project" value="InterPro"/>
</dbReference>
<accession>A0A5P2D8U5</accession>
<dbReference type="GO" id="GO:0000976">
    <property type="term" value="F:transcription cis-regulatory region binding"/>
    <property type="evidence" value="ECO:0007669"/>
    <property type="project" value="TreeGrafter"/>
</dbReference>
<dbReference type="CDD" id="cd19935">
    <property type="entry name" value="REC_OmpR_CusR-like"/>
    <property type="match status" value="1"/>
</dbReference>
<keyword evidence="5" id="KW-0804">Transcription</keyword>
<evidence type="ECO:0000256" key="4">
    <source>
        <dbReference type="ARBA" id="ARBA00023125"/>
    </source>
</evidence>
<reference evidence="10 11" key="1">
    <citation type="submission" date="2018-05" db="EMBL/GenBank/DDBJ databases">
        <title>Streptomyces venezuelae.</title>
        <authorList>
            <person name="Kim W."/>
            <person name="Lee N."/>
            <person name="Cho B.-K."/>
        </authorList>
    </citation>
    <scope>NUCLEOTIDE SEQUENCE [LARGE SCALE GENOMIC DNA]</scope>
    <source>
        <strain evidence="10 11">ATCC 21782</strain>
    </source>
</reference>
<dbReference type="InterPro" id="IPR001867">
    <property type="entry name" value="OmpR/PhoB-type_DNA-bd"/>
</dbReference>
<dbReference type="CDD" id="cd00383">
    <property type="entry name" value="trans_reg_C"/>
    <property type="match status" value="1"/>
</dbReference>
<evidence type="ECO:0000256" key="6">
    <source>
        <dbReference type="PROSITE-ProRule" id="PRU00169"/>
    </source>
</evidence>
<dbReference type="GO" id="GO:0005829">
    <property type="term" value="C:cytosol"/>
    <property type="evidence" value="ECO:0007669"/>
    <property type="project" value="TreeGrafter"/>
</dbReference>
<dbReference type="Gene3D" id="3.40.50.2300">
    <property type="match status" value="1"/>
</dbReference>
<evidence type="ECO:0000256" key="5">
    <source>
        <dbReference type="ARBA" id="ARBA00023163"/>
    </source>
</evidence>
<evidence type="ECO:0000256" key="7">
    <source>
        <dbReference type="PROSITE-ProRule" id="PRU01091"/>
    </source>
</evidence>
<feature type="domain" description="OmpR/PhoB-type" evidence="9">
    <location>
        <begin position="125"/>
        <end position="223"/>
    </location>
</feature>
<dbReference type="SUPFAM" id="SSF52172">
    <property type="entry name" value="CheY-like"/>
    <property type="match status" value="1"/>
</dbReference>
<proteinExistence type="predicted"/>
<evidence type="ECO:0000256" key="2">
    <source>
        <dbReference type="ARBA" id="ARBA00023012"/>
    </source>
</evidence>
<dbReference type="Pfam" id="PF00072">
    <property type="entry name" value="Response_reg"/>
    <property type="match status" value="1"/>
</dbReference>
<dbReference type="PANTHER" id="PTHR48111">
    <property type="entry name" value="REGULATOR OF RPOS"/>
    <property type="match status" value="1"/>
</dbReference>
<feature type="DNA-binding region" description="OmpR/PhoB-type" evidence="7">
    <location>
        <begin position="125"/>
        <end position="223"/>
    </location>
</feature>
<dbReference type="FunFam" id="3.40.50.2300:FF:000002">
    <property type="entry name" value="DNA-binding response regulator PhoP"/>
    <property type="match status" value="1"/>
</dbReference>
<name>A0A5P2D8U5_STRVZ</name>
<evidence type="ECO:0000259" key="8">
    <source>
        <dbReference type="PROSITE" id="PS50110"/>
    </source>
</evidence>
<dbReference type="OrthoDB" id="9812490at2"/>
<organism evidence="10 11">
    <name type="scientific">Streptomyces venezuelae</name>
    <dbReference type="NCBI Taxonomy" id="54571"/>
    <lineage>
        <taxon>Bacteria</taxon>
        <taxon>Bacillati</taxon>
        <taxon>Actinomycetota</taxon>
        <taxon>Actinomycetes</taxon>
        <taxon>Kitasatosporales</taxon>
        <taxon>Streptomycetaceae</taxon>
        <taxon>Streptomyces</taxon>
    </lineage>
</organism>
<evidence type="ECO:0000259" key="9">
    <source>
        <dbReference type="PROSITE" id="PS51755"/>
    </source>
</evidence>
<dbReference type="PROSITE" id="PS50110">
    <property type="entry name" value="RESPONSE_REGULATORY"/>
    <property type="match status" value="1"/>
</dbReference>
<dbReference type="EMBL" id="CP029190">
    <property type="protein sequence ID" value="QES49701.1"/>
    <property type="molecule type" value="Genomic_DNA"/>
</dbReference>
<dbReference type="GO" id="GO:0032993">
    <property type="term" value="C:protein-DNA complex"/>
    <property type="evidence" value="ECO:0007669"/>
    <property type="project" value="TreeGrafter"/>
</dbReference>
<evidence type="ECO:0000256" key="3">
    <source>
        <dbReference type="ARBA" id="ARBA00023015"/>
    </source>
</evidence>
<evidence type="ECO:0000313" key="10">
    <source>
        <dbReference type="EMBL" id="QES49701.1"/>
    </source>
</evidence>
<dbReference type="InterPro" id="IPR011006">
    <property type="entry name" value="CheY-like_superfamily"/>
</dbReference>
<dbReference type="Gene3D" id="6.10.250.690">
    <property type="match status" value="1"/>
</dbReference>
<dbReference type="Pfam" id="PF00486">
    <property type="entry name" value="Trans_reg_C"/>
    <property type="match status" value="1"/>
</dbReference>
<keyword evidence="2" id="KW-0902">Two-component regulatory system</keyword>
<dbReference type="PANTHER" id="PTHR48111:SF36">
    <property type="entry name" value="TRANSCRIPTIONAL REGULATORY PROTEIN CUTR"/>
    <property type="match status" value="1"/>
</dbReference>
<keyword evidence="3" id="KW-0805">Transcription regulation</keyword>
<dbReference type="GO" id="GO:0000156">
    <property type="term" value="F:phosphorelay response regulator activity"/>
    <property type="evidence" value="ECO:0007669"/>
    <property type="project" value="TreeGrafter"/>
</dbReference>
<dbReference type="RefSeq" id="WP_150209273.1">
    <property type="nucleotide sequence ID" value="NZ_CP029190.1"/>
</dbReference>
<dbReference type="PROSITE" id="PS51755">
    <property type="entry name" value="OMPR_PHOB"/>
    <property type="match status" value="1"/>
</dbReference>
<gene>
    <name evidence="10" type="ORF">DEJ50_19700</name>
</gene>
<dbReference type="InterPro" id="IPR036388">
    <property type="entry name" value="WH-like_DNA-bd_sf"/>
</dbReference>
<dbReference type="SMART" id="SM00862">
    <property type="entry name" value="Trans_reg_C"/>
    <property type="match status" value="1"/>
</dbReference>
<feature type="modified residue" description="4-aspartylphosphate" evidence="6">
    <location>
        <position position="52"/>
    </location>
</feature>
<keyword evidence="1 6" id="KW-0597">Phosphoprotein</keyword>
<evidence type="ECO:0000256" key="1">
    <source>
        <dbReference type="ARBA" id="ARBA00022553"/>
    </source>
</evidence>
<protein>
    <submittedName>
        <fullName evidence="10">DNA-binding response regulator</fullName>
    </submittedName>
</protein>
<keyword evidence="4 7" id="KW-0238">DNA-binding</keyword>
<dbReference type="InterPro" id="IPR001789">
    <property type="entry name" value="Sig_transdc_resp-reg_receiver"/>
</dbReference>
<feature type="domain" description="Response regulatory" evidence="8">
    <location>
        <begin position="2"/>
        <end position="117"/>
    </location>
</feature>